<keyword evidence="6 7" id="KW-0472">Membrane</keyword>
<dbReference type="KEGG" id="mbe:MBM_09512"/>
<dbReference type="GO" id="GO:0005262">
    <property type="term" value="F:calcium channel activity"/>
    <property type="evidence" value="ECO:0007669"/>
    <property type="project" value="TreeGrafter"/>
</dbReference>
<evidence type="ECO:0000256" key="4">
    <source>
        <dbReference type="ARBA" id="ARBA00022692"/>
    </source>
</evidence>
<dbReference type="Gene3D" id="1.20.1420.30">
    <property type="entry name" value="NCX, central ion-binding region"/>
    <property type="match status" value="2"/>
</dbReference>
<dbReference type="GO" id="GO:0008273">
    <property type="term" value="F:calcium, potassium:sodium antiporter activity"/>
    <property type="evidence" value="ECO:0007669"/>
    <property type="project" value="TreeGrafter"/>
</dbReference>
<proteinExistence type="inferred from homology"/>
<feature type="transmembrane region" description="Helical" evidence="7">
    <location>
        <begin position="226"/>
        <end position="245"/>
    </location>
</feature>
<name>K1WJE4_MARBU</name>
<evidence type="ECO:0000256" key="5">
    <source>
        <dbReference type="ARBA" id="ARBA00022989"/>
    </source>
</evidence>
<feature type="transmembrane region" description="Helical" evidence="7">
    <location>
        <begin position="363"/>
        <end position="383"/>
    </location>
</feature>
<evidence type="ECO:0000313" key="9">
    <source>
        <dbReference type="EMBL" id="EKD12337.1"/>
    </source>
</evidence>
<keyword evidence="4 7" id="KW-0812">Transmembrane</keyword>
<evidence type="ECO:0000256" key="7">
    <source>
        <dbReference type="SAM" id="Phobius"/>
    </source>
</evidence>
<dbReference type="PANTHER" id="PTHR10846">
    <property type="entry name" value="SODIUM/POTASSIUM/CALCIUM EXCHANGER"/>
    <property type="match status" value="1"/>
</dbReference>
<evidence type="ECO:0000313" key="10">
    <source>
        <dbReference type="Proteomes" id="UP000006753"/>
    </source>
</evidence>
<feature type="transmembrane region" description="Helical" evidence="7">
    <location>
        <begin position="71"/>
        <end position="95"/>
    </location>
</feature>
<accession>K1WJE4</accession>
<evidence type="ECO:0000256" key="6">
    <source>
        <dbReference type="ARBA" id="ARBA00023136"/>
    </source>
</evidence>
<dbReference type="EMBL" id="JH921459">
    <property type="protein sequence ID" value="EKD12337.1"/>
    <property type="molecule type" value="Genomic_DNA"/>
</dbReference>
<keyword evidence="5 7" id="KW-1133">Transmembrane helix</keyword>
<keyword evidence="10" id="KW-1185">Reference proteome</keyword>
<evidence type="ECO:0000259" key="8">
    <source>
        <dbReference type="Pfam" id="PF01699"/>
    </source>
</evidence>
<protein>
    <recommendedName>
        <fullName evidence="8">Sodium/calcium exchanger membrane region domain-containing protein</fullName>
    </recommendedName>
</protein>
<dbReference type="InterPro" id="IPR004837">
    <property type="entry name" value="NaCa_Exmemb"/>
</dbReference>
<dbReference type="OMA" id="MSITHTI"/>
<dbReference type="GO" id="GO:0005886">
    <property type="term" value="C:plasma membrane"/>
    <property type="evidence" value="ECO:0007669"/>
    <property type="project" value="TreeGrafter"/>
</dbReference>
<evidence type="ECO:0000256" key="1">
    <source>
        <dbReference type="ARBA" id="ARBA00004141"/>
    </source>
</evidence>
<dbReference type="Pfam" id="PF01699">
    <property type="entry name" value="Na_Ca_ex"/>
    <property type="match status" value="2"/>
</dbReference>
<feature type="domain" description="Sodium/calcium exchanger membrane region" evidence="8">
    <location>
        <begin position="12"/>
        <end position="145"/>
    </location>
</feature>
<dbReference type="GO" id="GO:0006874">
    <property type="term" value="P:intracellular calcium ion homeostasis"/>
    <property type="evidence" value="ECO:0007669"/>
    <property type="project" value="TreeGrafter"/>
</dbReference>
<reference evidence="9 10" key="1">
    <citation type="journal article" date="2012" name="BMC Genomics">
        <title>Sequencing the genome of Marssonina brunnea reveals fungus-poplar co-evolution.</title>
        <authorList>
            <person name="Zhu S."/>
            <person name="Cao Y.-Z."/>
            <person name="Jiang C."/>
            <person name="Tan B.-Y."/>
            <person name="Wang Z."/>
            <person name="Feng S."/>
            <person name="Zhang L."/>
            <person name="Su X.-H."/>
            <person name="Brejova B."/>
            <person name="Vinar T."/>
            <person name="Xu M."/>
            <person name="Wang M.-X."/>
            <person name="Zhang S.-G."/>
            <person name="Huang M.-R."/>
            <person name="Wu R."/>
            <person name="Zhou Y."/>
        </authorList>
    </citation>
    <scope>NUCLEOTIDE SEQUENCE [LARGE SCALE GENOMIC DNA]</scope>
    <source>
        <strain evidence="9 10">MB_m1</strain>
    </source>
</reference>
<keyword evidence="3" id="KW-0050">Antiport</keyword>
<dbReference type="GeneID" id="18765447"/>
<comment type="subcellular location">
    <subcellularLocation>
        <location evidence="1">Membrane</location>
        <topology evidence="1">Multi-pass membrane protein</topology>
    </subcellularLocation>
</comment>
<evidence type="ECO:0000256" key="3">
    <source>
        <dbReference type="ARBA" id="ARBA00022449"/>
    </source>
</evidence>
<dbReference type="OrthoDB" id="2127281at2759"/>
<feature type="transmembrane region" description="Helical" evidence="7">
    <location>
        <begin position="107"/>
        <end position="125"/>
    </location>
</feature>
<dbReference type="Proteomes" id="UP000006753">
    <property type="component" value="Unassembled WGS sequence"/>
</dbReference>
<dbReference type="AlphaFoldDB" id="K1WJE4"/>
<dbReference type="STRING" id="1072389.K1WJE4"/>
<feature type="transmembrane region" description="Helical" evidence="7">
    <location>
        <begin position="252"/>
        <end position="271"/>
    </location>
</feature>
<dbReference type="HOGENOM" id="CLU_007948_1_0_1"/>
<gene>
    <name evidence="9" type="ORF">MBM_09512</name>
</gene>
<dbReference type="InterPro" id="IPR044880">
    <property type="entry name" value="NCX_ion-bd_dom_sf"/>
</dbReference>
<feature type="transmembrane region" description="Helical" evidence="7">
    <location>
        <begin position="337"/>
        <end position="357"/>
    </location>
</feature>
<dbReference type="InParanoid" id="K1WJE4"/>
<sequence>MDLDGVVLNGCAFIASVYLLQRGASLFTNNVAIVAQRCGAPGTLVALLTIGAEWEELAVVVASIVQRRPSLGLGSVVGCCVSNVMGVLALGILFNADPIRFDLGAKIYSGALFAVSTIFTLLAFTQQLDLTGGIFFIVGFAVYVFSICSAIYDGILDPEPEDVEELAADSPMVSHTPTEHQQLHVAIFPSVLQCHPNEASALLPVSEDYFPPVAPAQPLEPATTSVHALLALVGLVALCIAAYVLAHAAGALAACFHISNTLIGVTLVAVSTTIPEKIVSIYSTWQRRTTIMTATTAGSNIFLLTLCVGIIFVTRQGSGDADEGGPKAGNGLQTDSLGAFEVWSVWGCSLILVLTTWFGARRWLGAFLFGLYVGFLGTEITFLRDR</sequence>
<comment type="similarity">
    <text evidence="2">Belongs to the Ca(2+):cation antiporter (CaCA) (TC 2.A.19) family. SLC24A subfamily.</text>
</comment>
<feature type="domain" description="Sodium/calcium exchanger membrane region" evidence="8">
    <location>
        <begin position="228"/>
        <end position="377"/>
    </location>
</feature>
<keyword evidence="3" id="KW-0813">Transport</keyword>
<dbReference type="InterPro" id="IPR004481">
    <property type="entry name" value="K/Na/Ca-exchanger"/>
</dbReference>
<dbReference type="eggNOG" id="ENOG502S0NS">
    <property type="taxonomic scope" value="Eukaryota"/>
</dbReference>
<evidence type="ECO:0000256" key="2">
    <source>
        <dbReference type="ARBA" id="ARBA00005364"/>
    </source>
</evidence>
<feature type="transmembrane region" description="Helical" evidence="7">
    <location>
        <begin position="132"/>
        <end position="152"/>
    </location>
</feature>
<organism evidence="9 10">
    <name type="scientific">Marssonina brunnea f. sp. multigermtubi (strain MB_m1)</name>
    <name type="common">Marssonina leaf spot fungus</name>
    <dbReference type="NCBI Taxonomy" id="1072389"/>
    <lineage>
        <taxon>Eukaryota</taxon>
        <taxon>Fungi</taxon>
        <taxon>Dikarya</taxon>
        <taxon>Ascomycota</taxon>
        <taxon>Pezizomycotina</taxon>
        <taxon>Leotiomycetes</taxon>
        <taxon>Helotiales</taxon>
        <taxon>Drepanopezizaceae</taxon>
        <taxon>Drepanopeziza</taxon>
    </lineage>
</organism>
<dbReference type="PANTHER" id="PTHR10846:SF8">
    <property type="entry name" value="INNER MEMBRANE PROTEIN YRBG"/>
    <property type="match status" value="1"/>
</dbReference>
<feature type="transmembrane region" description="Helical" evidence="7">
    <location>
        <begin position="291"/>
        <end position="313"/>
    </location>
</feature>